<comment type="caution">
    <text evidence="2">The sequence shown here is derived from an EMBL/GenBank/DDBJ whole genome shotgun (WGS) entry which is preliminary data.</text>
</comment>
<protein>
    <submittedName>
        <fullName evidence="2">NadR type nicotinamide-nucleotide adenylyltransferase</fullName>
    </submittedName>
</protein>
<dbReference type="SUPFAM" id="SSF52540">
    <property type="entry name" value="P-loop containing nucleoside triphosphate hydrolases"/>
    <property type="match status" value="1"/>
</dbReference>
<keyword evidence="2" id="KW-0548">Nucleotidyltransferase</keyword>
<evidence type="ECO:0000313" key="3">
    <source>
        <dbReference type="Proteomes" id="UP000316167"/>
    </source>
</evidence>
<dbReference type="Proteomes" id="UP000316167">
    <property type="component" value="Unassembled WGS sequence"/>
</dbReference>
<name>A0A562SKE3_9BACT</name>
<proteinExistence type="predicted"/>
<keyword evidence="3" id="KW-1185">Reference proteome</keyword>
<dbReference type="PANTHER" id="PTHR37512:SF1">
    <property type="entry name" value="NADR_TTD14 AAA DOMAIN-CONTAINING PROTEIN"/>
    <property type="match status" value="1"/>
</dbReference>
<gene>
    <name evidence="2" type="ORF">IQ13_2656</name>
</gene>
<dbReference type="Pfam" id="PF13521">
    <property type="entry name" value="AAA_28"/>
    <property type="match status" value="1"/>
</dbReference>
<dbReference type="OrthoDB" id="9151999at2"/>
<feature type="domain" description="NadR/Ttd14 AAA" evidence="1">
    <location>
        <begin position="6"/>
        <end position="166"/>
    </location>
</feature>
<dbReference type="InterPro" id="IPR052735">
    <property type="entry name" value="NAD_biosynth-regulator"/>
</dbReference>
<dbReference type="EMBL" id="VLLE01000004">
    <property type="protein sequence ID" value="TWI81638.1"/>
    <property type="molecule type" value="Genomic_DNA"/>
</dbReference>
<accession>A0A562SKE3</accession>
<evidence type="ECO:0000313" key="2">
    <source>
        <dbReference type="EMBL" id="TWI81638.1"/>
    </source>
</evidence>
<dbReference type="InterPro" id="IPR038727">
    <property type="entry name" value="NadR/Ttd14_AAA_dom"/>
</dbReference>
<dbReference type="Gene3D" id="3.40.50.300">
    <property type="entry name" value="P-loop containing nucleotide triphosphate hydrolases"/>
    <property type="match status" value="1"/>
</dbReference>
<evidence type="ECO:0000259" key="1">
    <source>
        <dbReference type="Pfam" id="PF13521"/>
    </source>
</evidence>
<keyword evidence="2" id="KW-0808">Transferase</keyword>
<dbReference type="AlphaFoldDB" id="A0A562SKE3"/>
<dbReference type="GO" id="GO:0016779">
    <property type="term" value="F:nucleotidyltransferase activity"/>
    <property type="evidence" value="ECO:0007669"/>
    <property type="project" value="UniProtKB-KW"/>
</dbReference>
<dbReference type="InterPro" id="IPR027417">
    <property type="entry name" value="P-loop_NTPase"/>
</dbReference>
<dbReference type="PANTHER" id="PTHR37512">
    <property type="entry name" value="TRIFUNCTIONAL NAD BIOSYNTHESIS/REGULATOR PROTEIN NADR"/>
    <property type="match status" value="1"/>
</dbReference>
<sequence length="179" mass="20862">MAHPKRIVLLGPESTGKSYLSEQLAKHYNAVWCPEYAREYLLLLGRPYTADDLLIIAQNQVELSNKYIQDAIEKNAKAVFFDTDMHVMKVWSEVVFGACDPWIIDQLQQQQTDFYLLCKPDIPWVQDELREYPEQEVRDDLFSIYEEQMQQQTTPWAVVSGAHEVRLQNAIEAVRHLFG</sequence>
<organism evidence="2 3">
    <name type="scientific">Lacibacter cauensis</name>
    <dbReference type="NCBI Taxonomy" id="510947"/>
    <lineage>
        <taxon>Bacteria</taxon>
        <taxon>Pseudomonadati</taxon>
        <taxon>Bacteroidota</taxon>
        <taxon>Chitinophagia</taxon>
        <taxon>Chitinophagales</taxon>
        <taxon>Chitinophagaceae</taxon>
        <taxon>Lacibacter</taxon>
    </lineage>
</organism>
<dbReference type="RefSeq" id="WP_144886824.1">
    <property type="nucleotide sequence ID" value="NZ_VLLE01000004.1"/>
</dbReference>
<reference evidence="2 3" key="1">
    <citation type="journal article" date="2015" name="Stand. Genomic Sci.">
        <title>Genomic Encyclopedia of Bacterial and Archaeal Type Strains, Phase III: the genomes of soil and plant-associated and newly described type strains.</title>
        <authorList>
            <person name="Whitman W.B."/>
            <person name="Woyke T."/>
            <person name="Klenk H.P."/>
            <person name="Zhou Y."/>
            <person name="Lilburn T.G."/>
            <person name="Beck B.J."/>
            <person name="De Vos P."/>
            <person name="Vandamme P."/>
            <person name="Eisen J.A."/>
            <person name="Garrity G."/>
            <person name="Hugenholtz P."/>
            <person name="Kyrpides N.C."/>
        </authorList>
    </citation>
    <scope>NUCLEOTIDE SEQUENCE [LARGE SCALE GENOMIC DNA]</scope>
    <source>
        <strain evidence="2 3">CGMCC 1.7271</strain>
    </source>
</reference>